<feature type="transmembrane region" description="Helical" evidence="9">
    <location>
        <begin position="222"/>
        <end position="241"/>
    </location>
</feature>
<evidence type="ECO:0000256" key="2">
    <source>
        <dbReference type="ARBA" id="ARBA00022475"/>
    </source>
</evidence>
<feature type="transmembrane region" description="Helical" evidence="9">
    <location>
        <begin position="261"/>
        <end position="280"/>
    </location>
</feature>
<proteinExistence type="predicted"/>
<dbReference type="PANTHER" id="PTHR23028">
    <property type="entry name" value="ACETYLTRANSFERASE"/>
    <property type="match status" value="1"/>
</dbReference>
<dbReference type="InterPro" id="IPR050879">
    <property type="entry name" value="Acyltransferase_3"/>
</dbReference>
<dbReference type="eggNOG" id="COG2755">
    <property type="taxonomic scope" value="Bacteria"/>
</dbReference>
<dbReference type="GO" id="GO:0009103">
    <property type="term" value="P:lipopolysaccharide biosynthetic process"/>
    <property type="evidence" value="ECO:0007669"/>
    <property type="project" value="TreeGrafter"/>
</dbReference>
<evidence type="ECO:0000256" key="7">
    <source>
        <dbReference type="ARBA" id="ARBA00023315"/>
    </source>
</evidence>
<dbReference type="EMBL" id="BAGZ01000005">
    <property type="protein sequence ID" value="GAB77104.1"/>
    <property type="molecule type" value="Genomic_DNA"/>
</dbReference>
<feature type="domain" description="Acyltransferase 3" evidence="10">
    <location>
        <begin position="27"/>
        <end position="366"/>
    </location>
</feature>
<keyword evidence="5 9" id="KW-1133">Transmembrane helix</keyword>
<keyword evidence="7 11" id="KW-0012">Acyltransferase</keyword>
<accession>K6VK63</accession>
<evidence type="ECO:0000256" key="9">
    <source>
        <dbReference type="SAM" id="Phobius"/>
    </source>
</evidence>
<dbReference type="Proteomes" id="UP000008495">
    <property type="component" value="Unassembled WGS sequence"/>
</dbReference>
<feature type="transmembrane region" description="Helical" evidence="9">
    <location>
        <begin position="395"/>
        <end position="414"/>
    </location>
</feature>
<feature type="compositionally biased region" description="Low complexity" evidence="8">
    <location>
        <begin position="619"/>
        <end position="634"/>
    </location>
</feature>
<feature type="transmembrane region" description="Helical" evidence="9">
    <location>
        <begin position="286"/>
        <end position="306"/>
    </location>
</feature>
<evidence type="ECO:0000256" key="1">
    <source>
        <dbReference type="ARBA" id="ARBA00004651"/>
    </source>
</evidence>
<evidence type="ECO:0000256" key="4">
    <source>
        <dbReference type="ARBA" id="ARBA00022692"/>
    </source>
</evidence>
<dbReference type="Gene3D" id="3.40.50.1110">
    <property type="entry name" value="SGNH hydrolase"/>
    <property type="match status" value="1"/>
</dbReference>
<dbReference type="GO" id="GO:0005886">
    <property type="term" value="C:plasma membrane"/>
    <property type="evidence" value="ECO:0007669"/>
    <property type="project" value="UniProtKB-SubCell"/>
</dbReference>
<dbReference type="InterPro" id="IPR036514">
    <property type="entry name" value="SGNH_hydro_sf"/>
</dbReference>
<keyword evidence="12" id="KW-1185">Reference proteome</keyword>
<evidence type="ECO:0000256" key="8">
    <source>
        <dbReference type="SAM" id="MobiDB-lite"/>
    </source>
</evidence>
<evidence type="ECO:0000313" key="12">
    <source>
        <dbReference type="Proteomes" id="UP000008495"/>
    </source>
</evidence>
<feature type="region of interest" description="Disordered" evidence="8">
    <location>
        <begin position="425"/>
        <end position="447"/>
    </location>
</feature>
<evidence type="ECO:0000256" key="5">
    <source>
        <dbReference type="ARBA" id="ARBA00022989"/>
    </source>
</evidence>
<keyword evidence="2" id="KW-1003">Cell membrane</keyword>
<feature type="compositionally biased region" description="Low complexity" evidence="8">
    <location>
        <begin position="642"/>
        <end position="661"/>
    </location>
</feature>
<dbReference type="InterPro" id="IPR002656">
    <property type="entry name" value="Acyl_transf_3_dom"/>
</dbReference>
<keyword evidence="4 9" id="KW-0812">Transmembrane</keyword>
<sequence>MRTGIVGSEVETRTRTRRDKKAHYLTGLDGVRAFAVLAVLAYHFHVPFSTGGFLGVDIFFVLSGYLISSQLWSRWAVQGPDLKMFWLARMRRLFPAVFALILACTVAMLIGGRDQLGVFFGDVGAAATYTSNWWYIFHQRSYFEASGRPPVLQHLWSLAVEEQFYVVWPLLVLLVLNNIPRQRARRQVLTIVSLTLAVISSLIMGFGSAMSKVPDAGDPSRWYFGTDSHAIGLLLGAALAFHRGGAGFGSLMPTIRPATRVHTGIGVFCLGLLVSAVTLIDEFSVPLYRFGFPIISVITVFLVAVVSRPGILEEVFSIPLLRYIGQRSYGLYLWHWPVAAFTRPDLDLPFTGARVMVLRFVLTFVLAELSYQLIEQPVRLHGWRNPWRNMRWTFPVFRLSVIQLVAGMAVAFAIPARVDVPQPQLPTAVAPSTPTPSKPTPSLSPEQVTPRLDLSLVVYGDSVPAGAQSALQKFFGKVDNRAKVAEHSWKLLPELSADAAAGKIRADVLVIHTGDNGIIPDAELKRALDSVKHIRSVIVVTPKVPRSWERRAIQSIRSITPGYANATIADWHTYAQNKPSWFVSDGIHLAEPGKEAYTRLILSQVAIPDSEGSLPKPTPTTSSPTPSATGTSRPPGGPGRPGSPARPTTRQPARTSTTTPS</sequence>
<feature type="region of interest" description="Disordered" evidence="8">
    <location>
        <begin position="609"/>
        <end position="661"/>
    </location>
</feature>
<feature type="transmembrane region" description="Helical" evidence="9">
    <location>
        <begin position="188"/>
        <end position="210"/>
    </location>
</feature>
<dbReference type="SUPFAM" id="SSF52266">
    <property type="entry name" value="SGNH hydrolase"/>
    <property type="match status" value="1"/>
</dbReference>
<dbReference type="Pfam" id="PF01757">
    <property type="entry name" value="Acyl_transf_3"/>
    <property type="match status" value="1"/>
</dbReference>
<feature type="transmembrane region" description="Helical" evidence="9">
    <location>
        <begin position="93"/>
        <end position="112"/>
    </location>
</feature>
<feature type="transmembrane region" description="Helical" evidence="9">
    <location>
        <begin position="155"/>
        <end position="176"/>
    </location>
</feature>
<dbReference type="PANTHER" id="PTHR23028:SF53">
    <property type="entry name" value="ACYL_TRANSF_3 DOMAIN-CONTAINING PROTEIN"/>
    <property type="match status" value="1"/>
</dbReference>
<evidence type="ECO:0000256" key="6">
    <source>
        <dbReference type="ARBA" id="ARBA00023136"/>
    </source>
</evidence>
<evidence type="ECO:0000313" key="11">
    <source>
        <dbReference type="EMBL" id="GAB77104.1"/>
    </source>
</evidence>
<reference evidence="11 12" key="1">
    <citation type="submission" date="2012-08" db="EMBL/GenBank/DDBJ databases">
        <title>Whole genome shotgun sequence of Austwickia chelonae NBRC 105200.</title>
        <authorList>
            <person name="Yoshida I."/>
            <person name="Hosoyama A."/>
            <person name="Tsuchikane K."/>
            <person name="Katsumata H."/>
            <person name="Ando Y."/>
            <person name="Ohji S."/>
            <person name="Hamada M."/>
            <person name="Tamura T."/>
            <person name="Yamazoe A."/>
            <person name="Yamazaki S."/>
            <person name="Fujita N."/>
        </authorList>
    </citation>
    <scope>NUCLEOTIDE SEQUENCE [LARGE SCALE GENOMIC DNA]</scope>
    <source>
        <strain evidence="11 12">NBRC 105200</strain>
    </source>
</reference>
<comment type="subcellular location">
    <subcellularLocation>
        <location evidence="1">Cell membrane</location>
        <topology evidence="1">Multi-pass membrane protein</topology>
    </subcellularLocation>
</comment>
<keyword evidence="6 9" id="KW-0472">Membrane</keyword>
<gene>
    <name evidence="11" type="ORF">AUCHE_05_00080</name>
</gene>
<dbReference type="STRING" id="100225.SAMN05421595_0919"/>
<dbReference type="eggNOG" id="COG1835">
    <property type="taxonomic scope" value="Bacteria"/>
</dbReference>
<dbReference type="RefSeq" id="WP_006501856.1">
    <property type="nucleotide sequence ID" value="NZ_BAGZ01000005.1"/>
</dbReference>
<name>K6VK63_9MICO</name>
<keyword evidence="3 11" id="KW-0808">Transferase</keyword>
<dbReference type="AlphaFoldDB" id="K6VK63"/>
<comment type="caution">
    <text evidence="11">The sequence shown here is derived from an EMBL/GenBank/DDBJ whole genome shotgun (WGS) entry which is preliminary data.</text>
</comment>
<evidence type="ECO:0000259" key="10">
    <source>
        <dbReference type="Pfam" id="PF01757"/>
    </source>
</evidence>
<evidence type="ECO:0000256" key="3">
    <source>
        <dbReference type="ARBA" id="ARBA00022679"/>
    </source>
</evidence>
<feature type="transmembrane region" description="Helical" evidence="9">
    <location>
        <begin position="50"/>
        <end position="72"/>
    </location>
</feature>
<organism evidence="11 12">
    <name type="scientific">Austwickia chelonae NBRC 105200</name>
    <dbReference type="NCBI Taxonomy" id="1184607"/>
    <lineage>
        <taxon>Bacteria</taxon>
        <taxon>Bacillati</taxon>
        <taxon>Actinomycetota</taxon>
        <taxon>Actinomycetes</taxon>
        <taxon>Micrococcales</taxon>
        <taxon>Dermatophilaceae</taxon>
        <taxon>Austwickia</taxon>
    </lineage>
</organism>
<dbReference type="GO" id="GO:0016747">
    <property type="term" value="F:acyltransferase activity, transferring groups other than amino-acyl groups"/>
    <property type="evidence" value="ECO:0007669"/>
    <property type="project" value="InterPro"/>
</dbReference>
<feature type="transmembrane region" description="Helical" evidence="9">
    <location>
        <begin position="22"/>
        <end position="44"/>
    </location>
</feature>
<protein>
    <submittedName>
        <fullName evidence="11">Putative acyltransferase</fullName>
    </submittedName>
</protein>